<evidence type="ECO:0000256" key="3">
    <source>
        <dbReference type="SAM" id="Phobius"/>
    </source>
</evidence>
<sequence length="116" mass="12389">MSAASEKTTTGAKTRNSTSRSKNDDLAAEIEALRADVGAVTERLSKIATVGAKTARTHRDDAALTVREKSDALIDDLTTQLEDIERRAGKAVRRNPLQTLALAAGAGFLTAILLRR</sequence>
<protein>
    <submittedName>
        <fullName evidence="4">DUF883 family protein</fullName>
    </submittedName>
</protein>
<dbReference type="OrthoDB" id="9956649at2"/>
<feature type="transmembrane region" description="Helical" evidence="3">
    <location>
        <begin position="96"/>
        <end position="114"/>
    </location>
</feature>
<reference evidence="4 5" key="1">
    <citation type="journal article" date="2017" name="Int. J. Syst. Evol. Microbiol.">
        <title>Roseitalea porphyridii gen. nov., sp. nov., isolated from a red alga, and reclassification of Hoeflea suaedae Chung et al. 2013 as Pseudohoeflea suaedae gen. nov., comb. nov.</title>
        <authorList>
            <person name="Hyeon J.W."/>
            <person name="Jeong S.E."/>
            <person name="Baek K."/>
            <person name="Jeon C.O."/>
        </authorList>
    </citation>
    <scope>NUCLEOTIDE SEQUENCE [LARGE SCALE GENOMIC DNA]</scope>
    <source>
        <strain evidence="4 5">MA7-20</strain>
    </source>
</reference>
<feature type="compositionally biased region" description="Polar residues" evidence="2">
    <location>
        <begin position="1"/>
        <end position="20"/>
    </location>
</feature>
<keyword evidence="1" id="KW-0175">Coiled coil</keyword>
<proteinExistence type="predicted"/>
<feature type="region of interest" description="Disordered" evidence="2">
    <location>
        <begin position="1"/>
        <end position="25"/>
    </location>
</feature>
<dbReference type="KEGG" id="rpod:E0E05_03885"/>
<accession>A0A4P6UZP9</accession>
<evidence type="ECO:0000313" key="4">
    <source>
        <dbReference type="EMBL" id="QBK29814.1"/>
    </source>
</evidence>
<dbReference type="Proteomes" id="UP000293719">
    <property type="component" value="Chromosome"/>
</dbReference>
<keyword evidence="3" id="KW-0472">Membrane</keyword>
<dbReference type="RefSeq" id="WP_131615528.1">
    <property type="nucleotide sequence ID" value="NZ_CP036532.1"/>
</dbReference>
<evidence type="ECO:0000256" key="2">
    <source>
        <dbReference type="SAM" id="MobiDB-lite"/>
    </source>
</evidence>
<evidence type="ECO:0000313" key="5">
    <source>
        <dbReference type="Proteomes" id="UP000293719"/>
    </source>
</evidence>
<name>A0A4P6UZP9_9HYPH</name>
<keyword evidence="3" id="KW-0812">Transmembrane</keyword>
<feature type="coiled-coil region" evidence="1">
    <location>
        <begin position="67"/>
        <end position="94"/>
    </location>
</feature>
<gene>
    <name evidence="4" type="ORF">E0E05_03885</name>
</gene>
<organism evidence="4 5">
    <name type="scientific">Roseitalea porphyridii</name>
    <dbReference type="NCBI Taxonomy" id="1852022"/>
    <lineage>
        <taxon>Bacteria</taxon>
        <taxon>Pseudomonadati</taxon>
        <taxon>Pseudomonadota</taxon>
        <taxon>Alphaproteobacteria</taxon>
        <taxon>Hyphomicrobiales</taxon>
        <taxon>Ahrensiaceae</taxon>
        <taxon>Roseitalea</taxon>
    </lineage>
</organism>
<dbReference type="GeneID" id="90766426"/>
<evidence type="ECO:0000256" key="1">
    <source>
        <dbReference type="SAM" id="Coils"/>
    </source>
</evidence>
<keyword evidence="5" id="KW-1185">Reference proteome</keyword>
<dbReference type="EMBL" id="CP036532">
    <property type="protein sequence ID" value="QBK29814.1"/>
    <property type="molecule type" value="Genomic_DNA"/>
</dbReference>
<dbReference type="AlphaFoldDB" id="A0A4P6UZP9"/>
<keyword evidence="3" id="KW-1133">Transmembrane helix</keyword>